<reference evidence="1" key="1">
    <citation type="submission" date="2024-09" db="EMBL/GenBank/DDBJ databases">
        <title>Black Yeasts Isolated from many extreme environments.</title>
        <authorList>
            <person name="Coleine C."/>
            <person name="Stajich J.E."/>
            <person name="Selbmann L."/>
        </authorList>
    </citation>
    <scope>NUCLEOTIDE SEQUENCE</scope>
    <source>
        <strain evidence="1">CCFEE 5737</strain>
    </source>
</reference>
<dbReference type="EMBL" id="JAWDJW010000080">
    <property type="protein sequence ID" value="KAK3081726.1"/>
    <property type="molecule type" value="Genomic_DNA"/>
</dbReference>
<keyword evidence="2" id="KW-1185">Reference proteome</keyword>
<comment type="caution">
    <text evidence="1">The sequence shown here is derived from an EMBL/GenBank/DDBJ whole genome shotgun (WGS) entry which is preliminary data.</text>
</comment>
<accession>A0ACC3DYG1</accession>
<evidence type="ECO:0000313" key="1">
    <source>
        <dbReference type="EMBL" id="KAK3081726.1"/>
    </source>
</evidence>
<gene>
    <name evidence="1" type="ORF">LTS18_003397</name>
</gene>
<evidence type="ECO:0000313" key="2">
    <source>
        <dbReference type="Proteomes" id="UP001186974"/>
    </source>
</evidence>
<sequence length="148" mass="16461">MPSLKRKSYAASTDATTSNKEARLSGQDLQELDKDALIKQVLDLQNELDPLKAQPVAGSPALSNEQVAEKAEHARKLMVRGIEKQMKVLILVPFVHNPLWIQAILISSKWKPSCKNGSARFSYEGVVASPAVFQKLFNLPQDSKKKMF</sequence>
<proteinExistence type="predicted"/>
<organism evidence="1 2">
    <name type="scientific">Coniosporium uncinatum</name>
    <dbReference type="NCBI Taxonomy" id="93489"/>
    <lineage>
        <taxon>Eukaryota</taxon>
        <taxon>Fungi</taxon>
        <taxon>Dikarya</taxon>
        <taxon>Ascomycota</taxon>
        <taxon>Pezizomycotina</taxon>
        <taxon>Dothideomycetes</taxon>
        <taxon>Dothideomycetes incertae sedis</taxon>
        <taxon>Coniosporium</taxon>
    </lineage>
</organism>
<name>A0ACC3DYG1_9PEZI</name>
<dbReference type="Proteomes" id="UP001186974">
    <property type="component" value="Unassembled WGS sequence"/>
</dbReference>
<protein>
    <submittedName>
        <fullName evidence="1">Uncharacterized protein</fullName>
    </submittedName>
</protein>